<evidence type="ECO:0000313" key="2">
    <source>
        <dbReference type="EMBL" id="TCL67857.1"/>
    </source>
</evidence>
<proteinExistence type="predicted"/>
<name>A0A4V6NGY2_9FLAO</name>
<feature type="transmembrane region" description="Helical" evidence="1">
    <location>
        <begin position="60"/>
        <end position="84"/>
    </location>
</feature>
<protein>
    <recommendedName>
        <fullName evidence="4">DUF2938 family protein</fullName>
    </recommendedName>
</protein>
<feature type="transmembrane region" description="Helical" evidence="1">
    <location>
        <begin position="90"/>
        <end position="111"/>
    </location>
</feature>
<keyword evidence="1" id="KW-1133">Transmembrane helix</keyword>
<comment type="caution">
    <text evidence="2">The sequence shown here is derived from an EMBL/GenBank/DDBJ whole genome shotgun (WGS) entry which is preliminary data.</text>
</comment>
<dbReference type="AlphaFoldDB" id="A0A4V6NGY2"/>
<feature type="transmembrane region" description="Helical" evidence="1">
    <location>
        <begin position="6"/>
        <end position="31"/>
    </location>
</feature>
<keyword evidence="1" id="KW-0812">Transmembrane</keyword>
<evidence type="ECO:0008006" key="4">
    <source>
        <dbReference type="Google" id="ProtNLM"/>
    </source>
</evidence>
<accession>A0A4V6NGY2</accession>
<reference evidence="2 3" key="1">
    <citation type="submission" date="2019-03" db="EMBL/GenBank/DDBJ databases">
        <title>Genomic Encyclopedia of Type Strains, Phase IV (KMG-IV): sequencing the most valuable type-strain genomes for metagenomic binning, comparative biology and taxonomic classification.</title>
        <authorList>
            <person name="Goeker M."/>
        </authorList>
    </citation>
    <scope>NUCLEOTIDE SEQUENCE [LARGE SCALE GENOMIC DNA]</scope>
    <source>
        <strain evidence="2 3">DSM 18792</strain>
    </source>
</reference>
<evidence type="ECO:0000256" key="1">
    <source>
        <dbReference type="SAM" id="Phobius"/>
    </source>
</evidence>
<organism evidence="2 3">
    <name type="scientific">Mariniflexile fucanivorans</name>
    <dbReference type="NCBI Taxonomy" id="264023"/>
    <lineage>
        <taxon>Bacteria</taxon>
        <taxon>Pseudomonadati</taxon>
        <taxon>Bacteroidota</taxon>
        <taxon>Flavobacteriia</taxon>
        <taxon>Flavobacteriales</taxon>
        <taxon>Flavobacteriaceae</taxon>
        <taxon>Mariniflexile</taxon>
    </lineage>
</organism>
<sequence>MSLFDLSIYILVWIISVSIMTLFSIIASHLFNKEYREPIILSKIISTNNIKEKETGIDLFAGWIIHYFIGAIFIVFYFVLWHNFEQLKSVFWNIIVGLLFGIIGVVGWNLIFKIFPKLHDFDFKGFCIQLLPAHVFLCLFAMLLLNWLML</sequence>
<keyword evidence="1" id="KW-0472">Membrane</keyword>
<gene>
    <name evidence="2" type="ORF">EV196_102420</name>
</gene>
<dbReference type="Proteomes" id="UP000295455">
    <property type="component" value="Unassembled WGS sequence"/>
</dbReference>
<keyword evidence="3" id="KW-1185">Reference proteome</keyword>
<dbReference type="EMBL" id="SLUP01000002">
    <property type="protein sequence ID" value="TCL67857.1"/>
    <property type="molecule type" value="Genomic_DNA"/>
</dbReference>
<dbReference type="OrthoDB" id="673991at2"/>
<feature type="transmembrane region" description="Helical" evidence="1">
    <location>
        <begin position="123"/>
        <end position="149"/>
    </location>
</feature>
<evidence type="ECO:0000313" key="3">
    <source>
        <dbReference type="Proteomes" id="UP000295455"/>
    </source>
</evidence>
<dbReference type="RefSeq" id="WP_132215911.1">
    <property type="nucleotide sequence ID" value="NZ_OX156936.1"/>
</dbReference>